<feature type="transmembrane region" description="Helical" evidence="1">
    <location>
        <begin position="5"/>
        <end position="21"/>
    </location>
</feature>
<sequence length="152" mass="18053">MAVNIIFGFIIPWICGILFFKDDKNILKKVVPFVSFLSVLINVAGNKYWLVMPRVKKWQFITTFPQNFGYFPILGCIFIYTLYKKYTFTDIWVILFAILSTAVEYVMVVIRKVEYRKGWTIIHTFFIYAMSLWLLKNYYNWMENDSTVSNGS</sequence>
<feature type="transmembrane region" description="Helical" evidence="1">
    <location>
        <begin position="64"/>
        <end position="83"/>
    </location>
</feature>
<name>A0A1G8CN49_9BACI</name>
<feature type="transmembrane region" description="Helical" evidence="1">
    <location>
        <begin position="89"/>
        <end position="110"/>
    </location>
</feature>
<keyword evidence="3" id="KW-1185">Reference proteome</keyword>
<feature type="transmembrane region" description="Helical" evidence="1">
    <location>
        <begin position="117"/>
        <end position="135"/>
    </location>
</feature>
<evidence type="ECO:0000313" key="2">
    <source>
        <dbReference type="EMBL" id="SDH46733.1"/>
    </source>
</evidence>
<dbReference type="RefSeq" id="WP_091580073.1">
    <property type="nucleotide sequence ID" value="NZ_FNDU01000001.1"/>
</dbReference>
<dbReference type="OrthoDB" id="1913203at2"/>
<accession>A0A1G8CN49</accession>
<evidence type="ECO:0000313" key="3">
    <source>
        <dbReference type="Proteomes" id="UP000199017"/>
    </source>
</evidence>
<dbReference type="AlphaFoldDB" id="A0A1G8CN49"/>
<keyword evidence="1" id="KW-0812">Transmembrane</keyword>
<organism evidence="2 3">
    <name type="scientific">Alteribacillus bidgolensis</name>
    <dbReference type="NCBI Taxonomy" id="930129"/>
    <lineage>
        <taxon>Bacteria</taxon>
        <taxon>Bacillati</taxon>
        <taxon>Bacillota</taxon>
        <taxon>Bacilli</taxon>
        <taxon>Bacillales</taxon>
        <taxon>Bacillaceae</taxon>
        <taxon>Alteribacillus</taxon>
    </lineage>
</organism>
<keyword evidence="1" id="KW-1133">Transmembrane helix</keyword>
<keyword evidence="1" id="KW-0472">Membrane</keyword>
<reference evidence="2 3" key="1">
    <citation type="submission" date="2016-10" db="EMBL/GenBank/DDBJ databases">
        <authorList>
            <person name="de Groot N.N."/>
        </authorList>
    </citation>
    <scope>NUCLEOTIDE SEQUENCE [LARGE SCALE GENOMIC DNA]</scope>
    <source>
        <strain evidence="3">P4B,CCM 7963,CECT 7998,DSM 25260,IBRC-M 10614,KCTC 13821</strain>
    </source>
</reference>
<proteinExistence type="predicted"/>
<feature type="transmembrane region" description="Helical" evidence="1">
    <location>
        <begin position="33"/>
        <end position="52"/>
    </location>
</feature>
<protein>
    <submittedName>
        <fullName evidence="2">Uncharacterized protein</fullName>
    </submittedName>
</protein>
<evidence type="ECO:0000256" key="1">
    <source>
        <dbReference type="SAM" id="Phobius"/>
    </source>
</evidence>
<gene>
    <name evidence="2" type="ORF">SAMN05216352_101380</name>
</gene>
<dbReference type="Proteomes" id="UP000199017">
    <property type="component" value="Unassembled WGS sequence"/>
</dbReference>
<dbReference type="EMBL" id="FNDU01000001">
    <property type="protein sequence ID" value="SDH46733.1"/>
    <property type="molecule type" value="Genomic_DNA"/>
</dbReference>
<dbReference type="STRING" id="930129.SAMN05216352_101380"/>